<dbReference type="Pfam" id="PF13673">
    <property type="entry name" value="Acetyltransf_10"/>
    <property type="match status" value="1"/>
</dbReference>
<dbReference type="InterPro" id="IPR000182">
    <property type="entry name" value="GNAT_dom"/>
</dbReference>
<gene>
    <name evidence="2" type="ORF">PF66_02518</name>
</gene>
<dbReference type="InterPro" id="IPR016181">
    <property type="entry name" value="Acyl_CoA_acyltransferase"/>
</dbReference>
<dbReference type="SUPFAM" id="SSF55729">
    <property type="entry name" value="Acyl-CoA N-acyltransferases (Nat)"/>
    <property type="match status" value="1"/>
</dbReference>
<evidence type="ECO:0000259" key="1">
    <source>
        <dbReference type="PROSITE" id="PS51186"/>
    </source>
</evidence>
<dbReference type="EMBL" id="JSYZ01000009">
    <property type="protein sequence ID" value="KPA90457.1"/>
    <property type="molecule type" value="Genomic_DNA"/>
</dbReference>
<organism evidence="2 3">
    <name type="scientific">Pseudomonas asplenii</name>
    <dbReference type="NCBI Taxonomy" id="53407"/>
    <lineage>
        <taxon>Bacteria</taxon>
        <taxon>Pseudomonadati</taxon>
        <taxon>Pseudomonadota</taxon>
        <taxon>Gammaproteobacteria</taxon>
        <taxon>Pseudomonadales</taxon>
        <taxon>Pseudomonadaceae</taxon>
        <taxon>Pseudomonas</taxon>
    </lineage>
</organism>
<dbReference type="Proteomes" id="UP000037931">
    <property type="component" value="Unassembled WGS sequence"/>
</dbReference>
<dbReference type="RefSeq" id="WP_054062843.1">
    <property type="nucleotide sequence ID" value="NZ_JSYZ01000009.1"/>
</dbReference>
<dbReference type="CDD" id="cd04301">
    <property type="entry name" value="NAT_SF"/>
    <property type="match status" value="1"/>
</dbReference>
<name>A0A0M9GGI4_9PSED</name>
<dbReference type="PROSITE" id="PS51186">
    <property type="entry name" value="GNAT"/>
    <property type="match status" value="1"/>
</dbReference>
<protein>
    <submittedName>
        <fullName evidence="2">Acetyltransferase</fullName>
    </submittedName>
</protein>
<dbReference type="OrthoDB" id="4966223at2"/>
<dbReference type="Gene3D" id="3.40.630.30">
    <property type="match status" value="1"/>
</dbReference>
<sequence length="265" mass="29115">MSVPEAIESVEQYISMWKVLAGDRCGADLSEQPGLSLCWADSPFSFWNAVFLNEQITDEQLLRERLRAGAAYLRARRQDGLVYVCEDYLGGSARQALESIAAEERLSFALDITGMVGDLLPFEQSAGHPLLTFERVRDEVALQHYADINSEGYGSPLDAGRAGLAGSNFWKQEAFAFIGYQDGRPVSTAAAIVNRGQLYVALVATRPDAQRQGFGEATVRHALQAAHEATGLRRTTLHATDAGLPVYLRLGYHRTTRFITYGLAP</sequence>
<accession>A0A0M9GGI4</accession>
<reference evidence="2 3" key="1">
    <citation type="journal article" date="2015" name="PLoS ONE">
        <title>Rice-Infecting Pseudomonas Genomes Are Highly Accessorized and Harbor Multiple Putative Virulence Mechanisms to Cause Sheath Brown Rot.</title>
        <authorList>
            <person name="Quibod I.L."/>
            <person name="Grande G."/>
            <person name="Oreiro E.G."/>
            <person name="Borja F.N."/>
            <person name="Dossa G.S."/>
            <person name="Mauleon R."/>
            <person name="Cruz C.V."/>
            <person name="Oliva R."/>
        </authorList>
    </citation>
    <scope>NUCLEOTIDE SEQUENCE [LARGE SCALE GENOMIC DNA]</scope>
    <source>
        <strain evidence="2 3">IRRI 6609</strain>
    </source>
</reference>
<evidence type="ECO:0000313" key="2">
    <source>
        <dbReference type="EMBL" id="KPA90457.1"/>
    </source>
</evidence>
<dbReference type="STRING" id="50340.PF66_02518"/>
<dbReference type="PATRIC" id="fig|50340.43.peg.5903"/>
<dbReference type="AlphaFoldDB" id="A0A0M9GGI4"/>
<dbReference type="GO" id="GO:0016747">
    <property type="term" value="F:acyltransferase activity, transferring groups other than amino-acyl groups"/>
    <property type="evidence" value="ECO:0007669"/>
    <property type="project" value="InterPro"/>
</dbReference>
<keyword evidence="3" id="KW-1185">Reference proteome</keyword>
<evidence type="ECO:0000313" key="3">
    <source>
        <dbReference type="Proteomes" id="UP000037931"/>
    </source>
</evidence>
<proteinExistence type="predicted"/>
<keyword evidence="2" id="KW-0808">Transferase</keyword>
<feature type="domain" description="N-acetyltransferase" evidence="1">
    <location>
        <begin position="131"/>
        <end position="265"/>
    </location>
</feature>
<comment type="caution">
    <text evidence="2">The sequence shown here is derived from an EMBL/GenBank/DDBJ whole genome shotgun (WGS) entry which is preliminary data.</text>
</comment>